<feature type="transmembrane region" description="Helical" evidence="1">
    <location>
        <begin position="108"/>
        <end position="130"/>
    </location>
</feature>
<gene>
    <name evidence="3" type="ORF">ACIPEN_15370</name>
</gene>
<feature type="transmembrane region" description="Helical" evidence="1">
    <location>
        <begin position="137"/>
        <end position="156"/>
    </location>
</feature>
<feature type="transmembrane region" description="Helical" evidence="1">
    <location>
        <begin position="34"/>
        <end position="55"/>
    </location>
</feature>
<evidence type="ECO:0000259" key="2">
    <source>
        <dbReference type="Pfam" id="PF01757"/>
    </source>
</evidence>
<proteinExistence type="predicted"/>
<keyword evidence="4" id="KW-1185">Reference proteome</keyword>
<comment type="caution">
    <text evidence="3">The sequence shown here is derived from an EMBL/GenBank/DDBJ whole genome shotgun (WGS) entry which is preliminary data.</text>
</comment>
<organism evidence="3 4">
    <name type="scientific">Herbaspirillum chlorophenolicum</name>
    <dbReference type="NCBI Taxonomy" id="211589"/>
    <lineage>
        <taxon>Bacteria</taxon>
        <taxon>Pseudomonadati</taxon>
        <taxon>Pseudomonadota</taxon>
        <taxon>Betaproteobacteria</taxon>
        <taxon>Burkholderiales</taxon>
        <taxon>Oxalobacteraceae</taxon>
        <taxon>Herbaspirillum</taxon>
    </lineage>
</organism>
<reference evidence="3 4" key="1">
    <citation type="submission" date="2024-10" db="EMBL/GenBank/DDBJ databases">
        <title>The Natural Products Discovery Center: Release of the First 8490 Sequenced Strains for Exploring Actinobacteria Biosynthetic Diversity.</title>
        <authorList>
            <person name="Kalkreuter E."/>
            <person name="Kautsar S.A."/>
            <person name="Yang D."/>
            <person name="Bader C.D."/>
            <person name="Teijaro C.N."/>
            <person name="Fluegel L."/>
            <person name="Davis C.M."/>
            <person name="Simpson J.R."/>
            <person name="Lauterbach L."/>
            <person name="Steele A.D."/>
            <person name="Gui C."/>
            <person name="Meng S."/>
            <person name="Li G."/>
            <person name="Viehrig K."/>
            <person name="Ye F."/>
            <person name="Su P."/>
            <person name="Kiefer A.F."/>
            <person name="Nichols A."/>
            <person name="Cepeda A.J."/>
            <person name="Yan W."/>
            <person name="Fan B."/>
            <person name="Jiang Y."/>
            <person name="Adhikari A."/>
            <person name="Zheng C.-J."/>
            <person name="Schuster L."/>
            <person name="Cowan T.M."/>
            <person name="Smanski M.J."/>
            <person name="Chevrette M.G."/>
            <person name="De Carvalho L.P.S."/>
            <person name="Shen B."/>
        </authorList>
    </citation>
    <scope>NUCLEOTIDE SEQUENCE [LARGE SCALE GENOMIC DNA]</scope>
    <source>
        <strain evidence="3 4">NPDC087045</strain>
    </source>
</reference>
<evidence type="ECO:0000313" key="4">
    <source>
        <dbReference type="Proteomes" id="UP001617427"/>
    </source>
</evidence>
<keyword evidence="1" id="KW-0472">Membrane</keyword>
<dbReference type="Proteomes" id="UP001617427">
    <property type="component" value="Unassembled WGS sequence"/>
</dbReference>
<evidence type="ECO:0000313" key="3">
    <source>
        <dbReference type="EMBL" id="MFJ3047207.1"/>
    </source>
</evidence>
<feature type="transmembrane region" description="Helical" evidence="1">
    <location>
        <begin position="283"/>
        <end position="301"/>
    </location>
</feature>
<feature type="transmembrane region" description="Helical" evidence="1">
    <location>
        <begin position="7"/>
        <end position="28"/>
    </location>
</feature>
<keyword evidence="3" id="KW-0808">Transferase</keyword>
<dbReference type="RefSeq" id="WP_402701718.1">
    <property type="nucleotide sequence ID" value="NZ_JBIUZV010000008.1"/>
</dbReference>
<feature type="transmembrane region" description="Helical" evidence="1">
    <location>
        <begin position="67"/>
        <end position="88"/>
    </location>
</feature>
<feature type="transmembrane region" description="Helical" evidence="1">
    <location>
        <begin position="168"/>
        <end position="186"/>
    </location>
</feature>
<protein>
    <submittedName>
        <fullName evidence="3">Acyltransferase family protein</fullName>
    </submittedName>
</protein>
<dbReference type="InterPro" id="IPR002656">
    <property type="entry name" value="Acyl_transf_3_dom"/>
</dbReference>
<name>A0ABW8F1P1_9BURK</name>
<keyword evidence="1" id="KW-0812">Transmembrane</keyword>
<keyword evidence="3" id="KW-0012">Acyltransferase</keyword>
<feature type="domain" description="Acyltransferase 3" evidence="2">
    <location>
        <begin position="3"/>
        <end position="299"/>
    </location>
</feature>
<accession>A0ABW8F1P1</accession>
<dbReference type="EMBL" id="JBIUZV010000008">
    <property type="protein sequence ID" value="MFJ3047207.1"/>
    <property type="molecule type" value="Genomic_DNA"/>
</dbReference>
<dbReference type="GO" id="GO:0016746">
    <property type="term" value="F:acyltransferase activity"/>
    <property type="evidence" value="ECO:0007669"/>
    <property type="project" value="UniProtKB-KW"/>
</dbReference>
<sequence length="311" mass="35223">MRNASIDVLKVSLALMVVALHCYIFREFSKAGSYYLYNGFLRVAVPMFFILNGYFMPKTGSVKDNVLWFQRVLLLYLFWMAVYSPLYVPQASNYAFPFNLAYLAGEIVFGHWHLWYLSALIMAGAIVIGIRERGSKFALGLALLLYVTGCAIQYIAHYAYNGALSYALYRNVLFFGLPFVIIGYHYEAISGYVERHANAILALGLGLMFIEISFAWFHAENRRGFDMYAGLLLVCPAFFAKVRQARPFQTTWPLGKISSALYLLHPGCMVIGSKLGIPDGTRMFLFALTLSLALTLPVLYLSRRKRFGFVL</sequence>
<evidence type="ECO:0000256" key="1">
    <source>
        <dbReference type="SAM" id="Phobius"/>
    </source>
</evidence>
<feature type="transmembrane region" description="Helical" evidence="1">
    <location>
        <begin position="198"/>
        <end position="219"/>
    </location>
</feature>
<dbReference type="Pfam" id="PF01757">
    <property type="entry name" value="Acyl_transf_3"/>
    <property type="match status" value="1"/>
</dbReference>
<keyword evidence="1" id="KW-1133">Transmembrane helix</keyword>